<name>A0A1L9S554_9EURO</name>
<dbReference type="AlphaFoldDB" id="A0A1L9S554"/>
<organism evidence="2 3">
    <name type="scientific">Penicilliopsis zonata CBS 506.65</name>
    <dbReference type="NCBI Taxonomy" id="1073090"/>
    <lineage>
        <taxon>Eukaryota</taxon>
        <taxon>Fungi</taxon>
        <taxon>Dikarya</taxon>
        <taxon>Ascomycota</taxon>
        <taxon>Pezizomycotina</taxon>
        <taxon>Eurotiomycetes</taxon>
        <taxon>Eurotiomycetidae</taxon>
        <taxon>Eurotiales</taxon>
        <taxon>Aspergillaceae</taxon>
        <taxon>Penicilliopsis</taxon>
    </lineage>
</organism>
<dbReference type="GeneID" id="34611738"/>
<accession>A0A1L9S554</accession>
<dbReference type="Proteomes" id="UP000184188">
    <property type="component" value="Unassembled WGS sequence"/>
</dbReference>
<proteinExistence type="predicted"/>
<dbReference type="InterPro" id="IPR053008">
    <property type="entry name" value="Phomopsin_biosynth_assoc"/>
</dbReference>
<dbReference type="RefSeq" id="XP_022576795.1">
    <property type="nucleotide sequence ID" value="XM_022725273.1"/>
</dbReference>
<dbReference type="VEuPathDB" id="FungiDB:ASPZODRAFT_147590"/>
<gene>
    <name evidence="2" type="ORF">ASPZODRAFT_147590</name>
</gene>
<sequence>MAAKYHQLHDEDRPRQKQQLVIPLLLFIIAILSIVLVVVSISFTAPSNTPHTCGHTRTEALARGCTWDHLVKAWLPADCPRVGEREYLAAANNTGWIFYDDPNTRHPIADIALYAPLDEYEAGLGREFKLWYTTEGEHLTHCAYMLKRLAYSVSNQARIDDLSLSYPHSVHCLEYLLRQARYSPTWDNLTTVGNSWVGRC</sequence>
<reference evidence="3" key="1">
    <citation type="journal article" date="2017" name="Genome Biol.">
        <title>Comparative genomics reveals high biological diversity and specific adaptations in the industrially and medically important fungal genus Aspergillus.</title>
        <authorList>
            <person name="de Vries R.P."/>
            <person name="Riley R."/>
            <person name="Wiebenga A."/>
            <person name="Aguilar-Osorio G."/>
            <person name="Amillis S."/>
            <person name="Uchima C.A."/>
            <person name="Anderluh G."/>
            <person name="Asadollahi M."/>
            <person name="Askin M."/>
            <person name="Barry K."/>
            <person name="Battaglia E."/>
            <person name="Bayram O."/>
            <person name="Benocci T."/>
            <person name="Braus-Stromeyer S.A."/>
            <person name="Caldana C."/>
            <person name="Canovas D."/>
            <person name="Cerqueira G.C."/>
            <person name="Chen F."/>
            <person name="Chen W."/>
            <person name="Choi C."/>
            <person name="Clum A."/>
            <person name="Dos Santos R.A."/>
            <person name="Damasio A.R."/>
            <person name="Diallinas G."/>
            <person name="Emri T."/>
            <person name="Fekete E."/>
            <person name="Flipphi M."/>
            <person name="Freyberg S."/>
            <person name="Gallo A."/>
            <person name="Gournas C."/>
            <person name="Habgood R."/>
            <person name="Hainaut M."/>
            <person name="Harispe M.L."/>
            <person name="Henrissat B."/>
            <person name="Hilden K.S."/>
            <person name="Hope R."/>
            <person name="Hossain A."/>
            <person name="Karabika E."/>
            <person name="Karaffa L."/>
            <person name="Karanyi Z."/>
            <person name="Krasevec N."/>
            <person name="Kuo A."/>
            <person name="Kusch H."/>
            <person name="LaButti K."/>
            <person name="Lagendijk E.L."/>
            <person name="Lapidus A."/>
            <person name="Levasseur A."/>
            <person name="Lindquist E."/>
            <person name="Lipzen A."/>
            <person name="Logrieco A.F."/>
            <person name="MacCabe A."/>
            <person name="Maekelae M.R."/>
            <person name="Malavazi I."/>
            <person name="Melin P."/>
            <person name="Meyer V."/>
            <person name="Mielnichuk N."/>
            <person name="Miskei M."/>
            <person name="Molnar A.P."/>
            <person name="Mule G."/>
            <person name="Ngan C.Y."/>
            <person name="Orejas M."/>
            <person name="Orosz E."/>
            <person name="Ouedraogo J.P."/>
            <person name="Overkamp K.M."/>
            <person name="Park H.-S."/>
            <person name="Perrone G."/>
            <person name="Piumi F."/>
            <person name="Punt P.J."/>
            <person name="Ram A.F."/>
            <person name="Ramon A."/>
            <person name="Rauscher S."/>
            <person name="Record E."/>
            <person name="Riano-Pachon D.M."/>
            <person name="Robert V."/>
            <person name="Roehrig J."/>
            <person name="Ruller R."/>
            <person name="Salamov A."/>
            <person name="Salih N.S."/>
            <person name="Samson R.A."/>
            <person name="Sandor E."/>
            <person name="Sanguinetti M."/>
            <person name="Schuetze T."/>
            <person name="Sepcic K."/>
            <person name="Shelest E."/>
            <person name="Sherlock G."/>
            <person name="Sophianopoulou V."/>
            <person name="Squina F.M."/>
            <person name="Sun H."/>
            <person name="Susca A."/>
            <person name="Todd R.B."/>
            <person name="Tsang A."/>
            <person name="Unkles S.E."/>
            <person name="van de Wiele N."/>
            <person name="van Rossen-Uffink D."/>
            <person name="Oliveira J.V."/>
            <person name="Vesth T.C."/>
            <person name="Visser J."/>
            <person name="Yu J.-H."/>
            <person name="Zhou M."/>
            <person name="Andersen M.R."/>
            <person name="Archer D.B."/>
            <person name="Baker S.E."/>
            <person name="Benoit I."/>
            <person name="Brakhage A.A."/>
            <person name="Braus G.H."/>
            <person name="Fischer R."/>
            <person name="Frisvad J.C."/>
            <person name="Goldman G.H."/>
            <person name="Houbraken J."/>
            <person name="Oakley B."/>
            <person name="Pocsi I."/>
            <person name="Scazzocchio C."/>
            <person name="Seiboth B."/>
            <person name="vanKuyk P.A."/>
            <person name="Wortman J."/>
            <person name="Dyer P.S."/>
            <person name="Grigoriev I.V."/>
        </authorList>
    </citation>
    <scope>NUCLEOTIDE SEQUENCE [LARGE SCALE GENOMIC DNA]</scope>
    <source>
        <strain evidence="3">CBS 506.65</strain>
    </source>
</reference>
<protein>
    <submittedName>
        <fullName evidence="2">Uncharacterized protein</fullName>
    </submittedName>
</protein>
<dbReference type="OrthoDB" id="3501153at2759"/>
<dbReference type="EMBL" id="KV878362">
    <property type="protein sequence ID" value="OJJ42285.1"/>
    <property type="molecule type" value="Genomic_DNA"/>
</dbReference>
<keyword evidence="3" id="KW-1185">Reference proteome</keyword>
<dbReference type="PANTHER" id="PTHR35896">
    <property type="entry name" value="IG-LIKE DOMAIN-CONTAINING PROTEIN"/>
    <property type="match status" value="1"/>
</dbReference>
<keyword evidence="1" id="KW-0472">Membrane</keyword>
<dbReference type="PANTHER" id="PTHR35896:SF3">
    <property type="entry name" value="MAJOR FACILITATOR SUPERFAMILY TRANSPORTER"/>
    <property type="match status" value="1"/>
</dbReference>
<evidence type="ECO:0000256" key="1">
    <source>
        <dbReference type="SAM" id="Phobius"/>
    </source>
</evidence>
<feature type="transmembrane region" description="Helical" evidence="1">
    <location>
        <begin position="20"/>
        <end position="43"/>
    </location>
</feature>
<evidence type="ECO:0000313" key="2">
    <source>
        <dbReference type="EMBL" id="OJJ42285.1"/>
    </source>
</evidence>
<evidence type="ECO:0000313" key="3">
    <source>
        <dbReference type="Proteomes" id="UP000184188"/>
    </source>
</evidence>
<keyword evidence="1" id="KW-1133">Transmembrane helix</keyword>
<keyword evidence="1" id="KW-0812">Transmembrane</keyword>